<dbReference type="RefSeq" id="WP_014803971.1">
    <property type="nucleotide sequence ID" value="NC_018020.1"/>
</dbReference>
<dbReference type="PATRIC" id="fig|869212.3.peg.2851"/>
<dbReference type="PANTHER" id="PTHR21666:SF287">
    <property type="entry name" value="CYTOPLASMIC MEMBRANE PROTEIN"/>
    <property type="match status" value="1"/>
</dbReference>
<dbReference type="InterPro" id="IPR016047">
    <property type="entry name" value="M23ase_b-sheet_dom"/>
</dbReference>
<dbReference type="MEROPS" id="M23.014"/>
<dbReference type="GO" id="GO:0004222">
    <property type="term" value="F:metalloendopeptidase activity"/>
    <property type="evidence" value="ECO:0007669"/>
    <property type="project" value="TreeGrafter"/>
</dbReference>
<name>I4B862_TURPD</name>
<dbReference type="PANTHER" id="PTHR21666">
    <property type="entry name" value="PEPTIDASE-RELATED"/>
    <property type="match status" value="1"/>
</dbReference>
<dbReference type="InterPro" id="IPR011055">
    <property type="entry name" value="Dup_hybrid_motif"/>
</dbReference>
<dbReference type="Gene3D" id="2.70.70.10">
    <property type="entry name" value="Glucose Permease (Domain IIA)"/>
    <property type="match status" value="1"/>
</dbReference>
<dbReference type="Proteomes" id="UP000006048">
    <property type="component" value="Chromosome"/>
</dbReference>
<dbReference type="AlphaFoldDB" id="I4B862"/>
<dbReference type="Pfam" id="PF01551">
    <property type="entry name" value="Peptidase_M23"/>
    <property type="match status" value="1"/>
</dbReference>
<gene>
    <name evidence="2" type="ordered locus">Turpa_2830</name>
</gene>
<dbReference type="InterPro" id="IPR050570">
    <property type="entry name" value="Cell_wall_metabolism_enzyme"/>
</dbReference>
<dbReference type="KEGG" id="tpx:Turpa_2830"/>
<proteinExistence type="predicted"/>
<dbReference type="SUPFAM" id="SSF51261">
    <property type="entry name" value="Duplicated hybrid motif"/>
    <property type="match status" value="1"/>
</dbReference>
<dbReference type="EMBL" id="CP002959">
    <property type="protein sequence ID" value="AFM13469.1"/>
    <property type="molecule type" value="Genomic_DNA"/>
</dbReference>
<feature type="domain" description="M23ase beta-sheet core" evidence="1">
    <location>
        <begin position="244"/>
        <end position="338"/>
    </location>
</feature>
<dbReference type="CDD" id="cd12797">
    <property type="entry name" value="M23_peptidase"/>
    <property type="match status" value="1"/>
</dbReference>
<keyword evidence="3" id="KW-1185">Reference proteome</keyword>
<accession>I4B862</accession>
<protein>
    <submittedName>
        <fullName evidence="2">Peptidase M23</fullName>
    </submittedName>
</protein>
<reference evidence="2 3" key="1">
    <citation type="submission" date="2012-06" db="EMBL/GenBank/DDBJ databases">
        <title>The complete chromosome of genome of Turneriella parva DSM 21527.</title>
        <authorList>
            <consortium name="US DOE Joint Genome Institute (JGI-PGF)"/>
            <person name="Lucas S."/>
            <person name="Han J."/>
            <person name="Lapidus A."/>
            <person name="Bruce D."/>
            <person name="Goodwin L."/>
            <person name="Pitluck S."/>
            <person name="Peters L."/>
            <person name="Kyrpides N."/>
            <person name="Mavromatis K."/>
            <person name="Ivanova N."/>
            <person name="Mikhailova N."/>
            <person name="Chertkov O."/>
            <person name="Detter J.C."/>
            <person name="Tapia R."/>
            <person name="Han C."/>
            <person name="Land M."/>
            <person name="Hauser L."/>
            <person name="Markowitz V."/>
            <person name="Cheng J.-F."/>
            <person name="Hugenholtz P."/>
            <person name="Woyke T."/>
            <person name="Wu D."/>
            <person name="Gronow S."/>
            <person name="Wellnitz S."/>
            <person name="Brambilla E."/>
            <person name="Klenk H.-P."/>
            <person name="Eisen J.A."/>
        </authorList>
    </citation>
    <scope>NUCLEOTIDE SEQUENCE [LARGE SCALE GENOMIC DNA]</scope>
    <source>
        <strain evidence="3">ATCC BAA-1111 / DSM 21527 / NCTC 11395 / H</strain>
    </source>
</reference>
<evidence type="ECO:0000313" key="2">
    <source>
        <dbReference type="EMBL" id="AFM13469.1"/>
    </source>
</evidence>
<dbReference type="STRING" id="869212.Turpa_2830"/>
<dbReference type="HOGENOM" id="CLU_029425_5_0_12"/>
<evidence type="ECO:0000259" key="1">
    <source>
        <dbReference type="Pfam" id="PF01551"/>
    </source>
</evidence>
<evidence type="ECO:0000313" key="3">
    <source>
        <dbReference type="Proteomes" id="UP000006048"/>
    </source>
</evidence>
<sequence>MARSQKKYRILWLPQSTVIAVIVGFVCCAGKATRLPPGTEVSRAIMEKNVAGFPEGADRSLAQLKKMTHEDVTLLAWSRDFARGSALLLELESTKSLSDLKLAVNGKDLKLTEGQGCVFALFANSPDSQRKENKLLVSRGSTPVAEFTLPVVQKEYPVAVSKMNVQNFSNQSKPMSQKTIDWIEEGRKKKLKAFVSVDGSYLTQELKYPRDEHKITSPFFIKRVYERFKMVKGKKQKLKGRTSYHGGTDLKGLTGAPIFAVANGVVTLAEHLYYDGKIVMIDHGNGIISGYLHQSELLVKEGDRVVAGQQIGRSGNTGMVTGPHLHIFLSVHGVKADPLSLLVLPIRARN</sequence>
<organism evidence="2 3">
    <name type="scientific">Turneriella parva (strain ATCC BAA-1111 / DSM 21527 / NCTC 11395 / H)</name>
    <name type="common">Leptospira parva</name>
    <dbReference type="NCBI Taxonomy" id="869212"/>
    <lineage>
        <taxon>Bacteria</taxon>
        <taxon>Pseudomonadati</taxon>
        <taxon>Spirochaetota</taxon>
        <taxon>Spirochaetia</taxon>
        <taxon>Leptospirales</taxon>
        <taxon>Leptospiraceae</taxon>
        <taxon>Turneriella</taxon>
    </lineage>
</organism>